<name>A0A1R3WFT9_9BACT</name>
<sequence length="59" mass="6864">MRLFVSPRLALYLLEGTSNLRITYVIPFLLNIKIPPFPNSDWVGFSRYTDSQVYAVQKN</sequence>
<evidence type="ECO:0000313" key="1">
    <source>
        <dbReference type="EMBL" id="SIT76815.1"/>
    </source>
</evidence>
<dbReference type="AlphaFoldDB" id="A0A1R3WFT9"/>
<evidence type="ECO:0000313" key="2">
    <source>
        <dbReference type="Proteomes" id="UP000187181"/>
    </source>
</evidence>
<gene>
    <name evidence="1" type="ORF">SAMN05444128_0396</name>
</gene>
<protein>
    <submittedName>
        <fullName evidence="1">Uncharacterized protein</fullName>
    </submittedName>
</protein>
<reference evidence="2" key="1">
    <citation type="submission" date="2017-01" db="EMBL/GenBank/DDBJ databases">
        <authorList>
            <person name="Varghese N."/>
            <person name="Submissions S."/>
        </authorList>
    </citation>
    <scope>NUCLEOTIDE SEQUENCE [LARGE SCALE GENOMIC DNA]</scope>
    <source>
        <strain evidence="2">LP100</strain>
    </source>
</reference>
<proteinExistence type="predicted"/>
<dbReference type="Proteomes" id="UP000187181">
    <property type="component" value="Unassembled WGS sequence"/>
</dbReference>
<accession>A0A1R3WFT9</accession>
<organism evidence="1 2">
    <name type="scientific">Pontibacter indicus</name>
    <dbReference type="NCBI Taxonomy" id="1317125"/>
    <lineage>
        <taxon>Bacteria</taxon>
        <taxon>Pseudomonadati</taxon>
        <taxon>Bacteroidota</taxon>
        <taxon>Cytophagia</taxon>
        <taxon>Cytophagales</taxon>
        <taxon>Hymenobacteraceae</taxon>
        <taxon>Pontibacter</taxon>
    </lineage>
</organism>
<keyword evidence="2" id="KW-1185">Reference proteome</keyword>
<dbReference type="EMBL" id="FTPP01000001">
    <property type="protein sequence ID" value="SIT76815.1"/>
    <property type="molecule type" value="Genomic_DNA"/>
</dbReference>